<dbReference type="SUPFAM" id="SSF81301">
    <property type="entry name" value="Nucleotidyltransferase"/>
    <property type="match status" value="1"/>
</dbReference>
<evidence type="ECO:0000313" key="2">
    <source>
        <dbReference type="EMBL" id="TFD54561.1"/>
    </source>
</evidence>
<accession>A0A4R9A9G5</accession>
<keyword evidence="3" id="KW-1185">Reference proteome</keyword>
<protein>
    <recommendedName>
        <fullName evidence="1">Polymerase nucleotidyl transferase domain-containing protein</fullName>
    </recommendedName>
</protein>
<comment type="caution">
    <text evidence="2">The sequence shown here is derived from an EMBL/GenBank/DDBJ whole genome shotgun (WGS) entry which is preliminary data.</text>
</comment>
<dbReference type="Gene3D" id="3.30.460.10">
    <property type="entry name" value="Beta Polymerase, domain 2"/>
    <property type="match status" value="1"/>
</dbReference>
<dbReference type="GO" id="GO:0016779">
    <property type="term" value="F:nucleotidyltransferase activity"/>
    <property type="evidence" value="ECO:0007669"/>
    <property type="project" value="InterPro"/>
</dbReference>
<sequence length="215" mass="23477">MNLSEPLSAIVSGLDAPVLRVLSRTTQPLSGSRIAALAEKSVAGVRKCLGRLVEQGTVIVHQAGPSLMYVANREHLAWAGIQAAVDVADALLRELEGRIVQELEIYVGREIGDRCTLAVFGSVARGTSTPQSDLDLLVLCPDEIDTEQVDRFVDSVQNQVKRWTGNTCNILTVNQRRFAQLKAGHDPLWESWRDEARTFHGPELRLILSDAIAAG</sequence>
<evidence type="ECO:0000259" key="1">
    <source>
        <dbReference type="Pfam" id="PF01909"/>
    </source>
</evidence>
<dbReference type="InterPro" id="IPR002934">
    <property type="entry name" value="Polymerase_NTP_transf_dom"/>
</dbReference>
<dbReference type="RefSeq" id="WP_134518234.1">
    <property type="nucleotide sequence ID" value="NZ_SOHE01000016.1"/>
</dbReference>
<dbReference type="SUPFAM" id="SSF46785">
    <property type="entry name" value="Winged helix' DNA-binding domain"/>
    <property type="match status" value="1"/>
</dbReference>
<dbReference type="EMBL" id="SOHE01000016">
    <property type="protein sequence ID" value="TFD54561.1"/>
    <property type="molecule type" value="Genomic_DNA"/>
</dbReference>
<reference evidence="2 3" key="1">
    <citation type="submission" date="2019-03" db="EMBL/GenBank/DDBJ databases">
        <title>Genomics of glacier-inhabiting Cryobacterium strains.</title>
        <authorList>
            <person name="Liu Q."/>
            <person name="Xin Y.-H."/>
        </authorList>
    </citation>
    <scope>NUCLEOTIDE SEQUENCE [LARGE SCALE GENOMIC DNA]</scope>
    <source>
        <strain evidence="2 3">Hh14</strain>
    </source>
</reference>
<organism evidence="2 3">
    <name type="scientific">Cryobacterium frigoriphilum</name>
    <dbReference type="NCBI Taxonomy" id="1259150"/>
    <lineage>
        <taxon>Bacteria</taxon>
        <taxon>Bacillati</taxon>
        <taxon>Actinomycetota</taxon>
        <taxon>Actinomycetes</taxon>
        <taxon>Micrococcales</taxon>
        <taxon>Microbacteriaceae</taxon>
        <taxon>Cryobacterium</taxon>
    </lineage>
</organism>
<feature type="domain" description="Polymerase nucleotidyl transferase" evidence="1">
    <location>
        <begin position="116"/>
        <end position="144"/>
    </location>
</feature>
<gene>
    <name evidence="2" type="ORF">E3T55_03865</name>
</gene>
<dbReference type="InterPro" id="IPR043519">
    <property type="entry name" value="NT_sf"/>
</dbReference>
<dbReference type="OrthoDB" id="3826063at2"/>
<dbReference type="Pfam" id="PF01909">
    <property type="entry name" value="NTP_transf_2"/>
    <property type="match status" value="1"/>
</dbReference>
<name>A0A4R9A9G5_9MICO</name>
<dbReference type="AlphaFoldDB" id="A0A4R9A9G5"/>
<dbReference type="Proteomes" id="UP000297447">
    <property type="component" value="Unassembled WGS sequence"/>
</dbReference>
<dbReference type="InterPro" id="IPR036390">
    <property type="entry name" value="WH_DNA-bd_sf"/>
</dbReference>
<proteinExistence type="predicted"/>
<dbReference type="CDD" id="cd05403">
    <property type="entry name" value="NT_KNTase_like"/>
    <property type="match status" value="1"/>
</dbReference>
<evidence type="ECO:0000313" key="3">
    <source>
        <dbReference type="Proteomes" id="UP000297447"/>
    </source>
</evidence>